<proteinExistence type="predicted"/>
<sequence>MYKHNKPLNKALKLQYTEQIIEEICGFDNAEVMKMPSEQVISVAAVASSFLNVLDDSNEDTPEPEELRTKKEVIAAELTLYFQELTIPRDA</sequence>
<evidence type="ECO:0000313" key="1">
    <source>
        <dbReference type="Proteomes" id="UP000887578"/>
    </source>
</evidence>
<evidence type="ECO:0000313" key="2">
    <source>
        <dbReference type="WBParaSite" id="PDA_v2.g23106.t1"/>
    </source>
</evidence>
<dbReference type="Proteomes" id="UP000887578">
    <property type="component" value="Unplaced"/>
</dbReference>
<organism evidence="1 2">
    <name type="scientific">Panagrolaimus davidi</name>
    <dbReference type="NCBI Taxonomy" id="227884"/>
    <lineage>
        <taxon>Eukaryota</taxon>
        <taxon>Metazoa</taxon>
        <taxon>Ecdysozoa</taxon>
        <taxon>Nematoda</taxon>
        <taxon>Chromadorea</taxon>
        <taxon>Rhabditida</taxon>
        <taxon>Tylenchina</taxon>
        <taxon>Panagrolaimomorpha</taxon>
        <taxon>Panagrolaimoidea</taxon>
        <taxon>Panagrolaimidae</taxon>
        <taxon>Panagrolaimus</taxon>
    </lineage>
</organism>
<dbReference type="WBParaSite" id="PDA_v2.g23106.t1">
    <property type="protein sequence ID" value="PDA_v2.g23106.t1"/>
    <property type="gene ID" value="PDA_v2.g23106"/>
</dbReference>
<dbReference type="AlphaFoldDB" id="A0A914PXL7"/>
<reference evidence="2" key="1">
    <citation type="submission" date="2022-11" db="UniProtKB">
        <authorList>
            <consortium name="WormBaseParasite"/>
        </authorList>
    </citation>
    <scope>IDENTIFICATION</scope>
</reference>
<name>A0A914PXL7_9BILA</name>
<accession>A0A914PXL7</accession>
<keyword evidence="1" id="KW-1185">Reference proteome</keyword>
<protein>
    <submittedName>
        <fullName evidence="2">Uncharacterized protein</fullName>
    </submittedName>
</protein>